<gene>
    <name evidence="2" type="ORF">DF222_02045</name>
</gene>
<protein>
    <submittedName>
        <fullName evidence="2">Uncharacterized protein</fullName>
    </submittedName>
</protein>
<keyword evidence="1" id="KW-0812">Transmembrane</keyword>
<proteinExistence type="predicted"/>
<keyword evidence="1" id="KW-0472">Membrane</keyword>
<dbReference type="AlphaFoldDB" id="A0A2U1T8V4"/>
<comment type="caution">
    <text evidence="2">The sequence shown here is derived from an EMBL/GenBank/DDBJ whole genome shotgun (WGS) entry which is preliminary data.</text>
</comment>
<dbReference type="KEGG" id="cyz:C3B44_09225"/>
<organism evidence="2 3">
    <name type="scientific">Corynebacterium yudongzhengii</name>
    <dbReference type="NCBI Taxonomy" id="2080740"/>
    <lineage>
        <taxon>Bacteria</taxon>
        <taxon>Bacillati</taxon>
        <taxon>Actinomycetota</taxon>
        <taxon>Actinomycetes</taxon>
        <taxon>Mycobacteriales</taxon>
        <taxon>Corynebacteriaceae</taxon>
        <taxon>Corynebacterium</taxon>
    </lineage>
</organism>
<keyword evidence="1" id="KW-1133">Transmembrane helix</keyword>
<dbReference type="Proteomes" id="UP000244989">
    <property type="component" value="Unassembled WGS sequence"/>
</dbReference>
<keyword evidence="3" id="KW-1185">Reference proteome</keyword>
<evidence type="ECO:0000313" key="2">
    <source>
        <dbReference type="EMBL" id="PWC02436.1"/>
    </source>
</evidence>
<dbReference type="EMBL" id="QEEZ01000003">
    <property type="protein sequence ID" value="PWC02436.1"/>
    <property type="molecule type" value="Genomic_DNA"/>
</dbReference>
<name>A0A2U1T8V4_9CORY</name>
<accession>A0A2U1T8V4</accession>
<evidence type="ECO:0000313" key="3">
    <source>
        <dbReference type="Proteomes" id="UP000244989"/>
    </source>
</evidence>
<feature type="transmembrane region" description="Helical" evidence="1">
    <location>
        <begin position="145"/>
        <end position="165"/>
    </location>
</feature>
<evidence type="ECO:0000256" key="1">
    <source>
        <dbReference type="SAM" id="Phobius"/>
    </source>
</evidence>
<dbReference type="RefSeq" id="WP_108432118.1">
    <property type="nucleotide sequence ID" value="NZ_CP026947.1"/>
</dbReference>
<reference evidence="3" key="1">
    <citation type="submission" date="2018-04" db="EMBL/GenBank/DDBJ databases">
        <authorList>
            <person name="Liu S."/>
            <person name="Wang Z."/>
            <person name="Li J."/>
        </authorList>
    </citation>
    <scope>NUCLEOTIDE SEQUENCE [LARGE SCALE GENOMIC DNA]</scope>
    <source>
        <strain evidence="3">2189</strain>
    </source>
</reference>
<sequence length="182" mass="19580">MSSLRVVLVLWALSALVILALGAVLNLAAEHTNHQRLDTYRQEFFAFSQAREGHSAGDVVHEFLSREIPPADMLLAGLIDDHLVYLPVTGFSGRAVDPQVLLDNPAALSPTVSTHRVVVRDERGGQAELIIGVDNSPARSTVTTAILTAGVLLTAQAAVITAVLGTTRRREPPGRCRCSRTR</sequence>